<name>E9DJW6_COCPS</name>
<reference evidence="2" key="2">
    <citation type="submission" date="2010-03" db="EMBL/GenBank/DDBJ databases">
        <title>The genome sequence of Coccidioides posadasii strain Silveira.</title>
        <authorList>
            <consortium name="The Broad Institute Genome Sequencing Center for Infectious Disease"/>
            <person name="Neafsey D."/>
            <person name="Orbach M."/>
            <person name="Henn M.R."/>
            <person name="Cole G.T."/>
            <person name="Galgiani J."/>
            <person name="Gardner M.J."/>
            <person name="Kirkland T.N."/>
            <person name="Taylor J.W."/>
            <person name="Young S.K."/>
            <person name="Zeng Q."/>
            <person name="Koehrsen M."/>
            <person name="Alvarado L."/>
            <person name="Berlin A."/>
            <person name="Borenstein D."/>
            <person name="Chapman S.B."/>
            <person name="Chen Z."/>
            <person name="Engels R."/>
            <person name="Freedman E."/>
            <person name="Gellesch M."/>
            <person name="Goldberg J."/>
            <person name="Griggs A."/>
            <person name="Gujja S."/>
            <person name="Heilman E."/>
            <person name="Heiman D."/>
            <person name="Howarth C."/>
            <person name="Jen D."/>
            <person name="Larson L."/>
            <person name="Mehta T."/>
            <person name="Neiman D."/>
            <person name="Park D."/>
            <person name="Pearson M."/>
            <person name="Richards J."/>
            <person name="Roberts A."/>
            <person name="Saif S."/>
            <person name="Shea T."/>
            <person name="Shenoy N."/>
            <person name="Sisk P."/>
            <person name="Stolte C."/>
            <person name="Sykes S."/>
            <person name="Walk T."/>
            <person name="White J."/>
            <person name="Yandava C."/>
            <person name="Haas B."/>
            <person name="Nusbaum C."/>
            <person name="Birren B."/>
        </authorList>
    </citation>
    <scope>NUCLEOTIDE SEQUENCE [LARGE SCALE GENOMIC DNA]</scope>
    <source>
        <strain evidence="2">RMSCC 757 / Silveira</strain>
    </source>
</reference>
<sequence>MESESKTPPGAVWAREGEFTGNEQNIPINGDWVRLRWPVERDLATTSEDDARALDNHITNCGFGIRDVPIIVQLGHRQYDVFVANPTLTKFVFVNSHLKIIPFATSDYLADHLGKVEAANEAAKKLKVVLEGKVAPGTANLIQDRVLFYERHAATFALGLGLGLRV</sequence>
<evidence type="ECO:0000313" key="2">
    <source>
        <dbReference type="Proteomes" id="UP000002497"/>
    </source>
</evidence>
<dbReference type="OMA" id="YERHAAT"/>
<accession>E9DJW6</accession>
<gene>
    <name evidence="1" type="ORF">CPSG_10115</name>
</gene>
<evidence type="ECO:0000313" key="1">
    <source>
        <dbReference type="EMBL" id="EFW13304.1"/>
    </source>
</evidence>
<dbReference type="VEuPathDB" id="FungiDB:CPSG_10115"/>
<proteinExistence type="predicted"/>
<dbReference type="Proteomes" id="UP000002497">
    <property type="component" value="Unassembled WGS sequence"/>
</dbReference>
<dbReference type="AlphaFoldDB" id="E9DJW6"/>
<dbReference type="HOGENOM" id="CLU_1602547_0_0_1"/>
<reference evidence="2" key="1">
    <citation type="journal article" date="2010" name="Genome Res.">
        <title>Population genomic sequencing of Coccidioides fungi reveals recent hybridization and transposon control.</title>
        <authorList>
            <person name="Neafsey D.E."/>
            <person name="Barker B.M."/>
            <person name="Sharpton T.J."/>
            <person name="Stajich J.E."/>
            <person name="Park D.J."/>
            <person name="Whiston E."/>
            <person name="Hung C.-Y."/>
            <person name="McMahan C."/>
            <person name="White J."/>
            <person name="Sykes S."/>
            <person name="Heiman D."/>
            <person name="Young S."/>
            <person name="Zeng Q."/>
            <person name="Abouelleil A."/>
            <person name="Aftuck L."/>
            <person name="Bessette D."/>
            <person name="Brown A."/>
            <person name="FitzGerald M."/>
            <person name="Lui A."/>
            <person name="Macdonald J.P."/>
            <person name="Priest M."/>
            <person name="Orbach M.J."/>
            <person name="Galgiani J.N."/>
            <person name="Kirkland T.N."/>
            <person name="Cole G.T."/>
            <person name="Birren B.W."/>
            <person name="Henn M.R."/>
            <person name="Taylor J.W."/>
            <person name="Rounsley S.D."/>
        </authorList>
    </citation>
    <scope>NUCLEOTIDE SEQUENCE [LARGE SCALE GENOMIC DNA]</scope>
    <source>
        <strain evidence="2">RMSCC 757 / Silveira</strain>
    </source>
</reference>
<organism evidence="2">
    <name type="scientific">Coccidioides posadasii (strain RMSCC 757 / Silveira)</name>
    <name type="common">Valley fever fungus</name>
    <dbReference type="NCBI Taxonomy" id="443226"/>
    <lineage>
        <taxon>Eukaryota</taxon>
        <taxon>Fungi</taxon>
        <taxon>Dikarya</taxon>
        <taxon>Ascomycota</taxon>
        <taxon>Pezizomycotina</taxon>
        <taxon>Eurotiomycetes</taxon>
        <taxon>Eurotiomycetidae</taxon>
        <taxon>Onygenales</taxon>
        <taxon>Onygenaceae</taxon>
        <taxon>Coccidioides</taxon>
    </lineage>
</organism>
<keyword evidence="2" id="KW-1185">Reference proteome</keyword>
<dbReference type="EMBL" id="GL636525">
    <property type="protein sequence ID" value="EFW13304.1"/>
    <property type="molecule type" value="Genomic_DNA"/>
</dbReference>
<dbReference type="VEuPathDB" id="FungiDB:D8B26_005409"/>
<protein>
    <submittedName>
        <fullName evidence="1">Uncharacterized protein</fullName>
    </submittedName>
</protein>